<protein>
    <submittedName>
        <fullName evidence="3">VanZ family protein</fullName>
    </submittedName>
</protein>
<dbReference type="NCBIfam" id="NF037970">
    <property type="entry name" value="vanZ_1"/>
    <property type="match status" value="1"/>
</dbReference>
<keyword evidence="4" id="KW-1185">Reference proteome</keyword>
<feature type="transmembrane region" description="Helical" evidence="1">
    <location>
        <begin position="12"/>
        <end position="33"/>
    </location>
</feature>
<dbReference type="Proteomes" id="UP001078443">
    <property type="component" value="Unassembled WGS sequence"/>
</dbReference>
<sequence>MKKDVKYTLFILKKIFILLCVIGCILWIGFIFYNSNNVGNISQKQSKAITRIIKEKTKNIDIVQNTKKYINKDLNALVRKNAHFMEYLILAIFISITFFSFKFKGKKALIYIFFICLFLAVLDEFNQSFVSGRSSTVKDIVIDFSGSVSGTFIYYFIYYVIYNKF</sequence>
<keyword evidence="1" id="KW-1133">Transmembrane helix</keyword>
<feature type="transmembrane region" description="Helical" evidence="1">
    <location>
        <begin position="84"/>
        <end position="101"/>
    </location>
</feature>
<feature type="domain" description="VanZ-like" evidence="2">
    <location>
        <begin position="22"/>
        <end position="157"/>
    </location>
</feature>
<accession>A0ABT4CZI1</accession>
<organism evidence="3 4">
    <name type="scientific">Clostridium aestuarii</name>
    <dbReference type="NCBI Taxonomy" id="338193"/>
    <lineage>
        <taxon>Bacteria</taxon>
        <taxon>Bacillati</taxon>
        <taxon>Bacillota</taxon>
        <taxon>Clostridia</taxon>
        <taxon>Eubacteriales</taxon>
        <taxon>Clostridiaceae</taxon>
        <taxon>Clostridium</taxon>
    </lineage>
</organism>
<dbReference type="RefSeq" id="WP_268040695.1">
    <property type="nucleotide sequence ID" value="NZ_JAPQER010000003.1"/>
</dbReference>
<name>A0ABT4CZI1_9CLOT</name>
<feature type="transmembrane region" description="Helical" evidence="1">
    <location>
        <begin position="140"/>
        <end position="161"/>
    </location>
</feature>
<evidence type="ECO:0000259" key="2">
    <source>
        <dbReference type="Pfam" id="PF04892"/>
    </source>
</evidence>
<proteinExistence type="predicted"/>
<reference evidence="3" key="1">
    <citation type="submission" date="2022-12" db="EMBL/GenBank/DDBJ databases">
        <authorList>
            <person name="Wang J."/>
        </authorList>
    </citation>
    <scope>NUCLEOTIDE SEQUENCE</scope>
    <source>
        <strain evidence="3">HY-45-18</strain>
    </source>
</reference>
<keyword evidence="1" id="KW-0812">Transmembrane</keyword>
<dbReference type="Pfam" id="PF04892">
    <property type="entry name" value="VanZ"/>
    <property type="match status" value="1"/>
</dbReference>
<dbReference type="InterPro" id="IPR006976">
    <property type="entry name" value="VanZ-like"/>
</dbReference>
<keyword evidence="1" id="KW-0472">Membrane</keyword>
<evidence type="ECO:0000313" key="3">
    <source>
        <dbReference type="EMBL" id="MCY6484389.1"/>
    </source>
</evidence>
<feature type="transmembrane region" description="Helical" evidence="1">
    <location>
        <begin position="108"/>
        <end position="125"/>
    </location>
</feature>
<dbReference type="EMBL" id="JAPQER010000003">
    <property type="protein sequence ID" value="MCY6484389.1"/>
    <property type="molecule type" value="Genomic_DNA"/>
</dbReference>
<gene>
    <name evidence="3" type="ORF">OW763_08465</name>
</gene>
<dbReference type="InterPro" id="IPR016747">
    <property type="entry name" value="Phosphotransbutyrylase"/>
</dbReference>
<comment type="caution">
    <text evidence="3">The sequence shown here is derived from an EMBL/GenBank/DDBJ whole genome shotgun (WGS) entry which is preliminary data.</text>
</comment>
<evidence type="ECO:0000256" key="1">
    <source>
        <dbReference type="SAM" id="Phobius"/>
    </source>
</evidence>
<dbReference type="PIRSF" id="PIRSF019083">
    <property type="entry name" value="UCP019083_VanZ"/>
    <property type="match status" value="1"/>
</dbReference>
<evidence type="ECO:0000313" key="4">
    <source>
        <dbReference type="Proteomes" id="UP001078443"/>
    </source>
</evidence>